<keyword evidence="3" id="KW-0378">Hydrolase</keyword>
<dbReference type="InterPro" id="IPR033116">
    <property type="entry name" value="TRYPSIN_SER"/>
</dbReference>
<proteinExistence type="inferred from homology"/>
<accession>A0ABM5H983</accession>
<dbReference type="Pfam" id="PF00089">
    <property type="entry name" value="Trypsin"/>
    <property type="match status" value="1"/>
</dbReference>
<dbReference type="Proteomes" id="UP001652680">
    <property type="component" value="Unassembled WGS sequence"/>
</dbReference>
<sequence length="312" mass="34710">MTEAKNEIMKHRKCGPWWKPALYYCCPEPGNKLPNNRTCGKSPAVYRIKGGRNVGLNELPWMALLLYRNRKSWQAPLVGACGGSLITNRYVLTAAHCVVKGPKLPQDLEIQRVRLGEHDTSVNPDCQYLYPGSGKRHCAPRHLEIDVEKVIPHQGYLDSEVFHYDIALLRLEIPVRYTPAIKPICVLQDSISLMNSKFKVAGWGKTESGLSSTVLLQATLKKLDAESCIKAYPYLEFNSSIQICVAVLDGIDTCHGDSGGPLMATKGQSYQEFEFVAGITSFGGPVCGVKKYPSVYTQAGVFFKWIRNNLRA</sequence>
<evidence type="ECO:0000256" key="2">
    <source>
        <dbReference type="ARBA" id="ARBA00024195"/>
    </source>
</evidence>
<organism evidence="5 6">
    <name type="scientific">Drosophila rhopaloa</name>
    <name type="common">Fruit fly</name>
    <dbReference type="NCBI Taxonomy" id="1041015"/>
    <lineage>
        <taxon>Eukaryota</taxon>
        <taxon>Metazoa</taxon>
        <taxon>Ecdysozoa</taxon>
        <taxon>Arthropoda</taxon>
        <taxon>Hexapoda</taxon>
        <taxon>Insecta</taxon>
        <taxon>Pterygota</taxon>
        <taxon>Neoptera</taxon>
        <taxon>Endopterygota</taxon>
        <taxon>Diptera</taxon>
        <taxon>Brachycera</taxon>
        <taxon>Muscomorpha</taxon>
        <taxon>Ephydroidea</taxon>
        <taxon>Drosophilidae</taxon>
        <taxon>Drosophila</taxon>
        <taxon>Sophophora</taxon>
    </lineage>
</organism>
<evidence type="ECO:0000313" key="5">
    <source>
        <dbReference type="EnsemblMetazoa" id="XP_016976641.2"/>
    </source>
</evidence>
<keyword evidence="1" id="KW-1015">Disulfide bond</keyword>
<dbReference type="GeneID" id="108042730"/>
<evidence type="ECO:0000256" key="3">
    <source>
        <dbReference type="RuleBase" id="RU363034"/>
    </source>
</evidence>
<evidence type="ECO:0000259" key="4">
    <source>
        <dbReference type="PROSITE" id="PS50240"/>
    </source>
</evidence>
<dbReference type="RefSeq" id="XP_016976641.2">
    <property type="nucleotide sequence ID" value="XM_017121152.2"/>
</dbReference>
<name>A0ABM5H983_DRORH</name>
<reference evidence="5" key="2">
    <citation type="submission" date="2025-05" db="UniProtKB">
        <authorList>
            <consortium name="EnsemblMetazoa"/>
        </authorList>
    </citation>
    <scope>IDENTIFICATION</scope>
</reference>
<keyword evidence="3" id="KW-0645">Protease</keyword>
<dbReference type="InterPro" id="IPR051487">
    <property type="entry name" value="Ser/Thr_Proteases_Immune/Dev"/>
</dbReference>
<dbReference type="SUPFAM" id="SSF50494">
    <property type="entry name" value="Trypsin-like serine proteases"/>
    <property type="match status" value="1"/>
</dbReference>
<evidence type="ECO:0000313" key="6">
    <source>
        <dbReference type="Proteomes" id="UP001652680"/>
    </source>
</evidence>
<comment type="similarity">
    <text evidence="2">Belongs to the peptidase S1 family. CLIP subfamily.</text>
</comment>
<dbReference type="InterPro" id="IPR043504">
    <property type="entry name" value="Peptidase_S1_PA_chymotrypsin"/>
</dbReference>
<dbReference type="InterPro" id="IPR009003">
    <property type="entry name" value="Peptidase_S1_PA"/>
</dbReference>
<evidence type="ECO:0000256" key="1">
    <source>
        <dbReference type="ARBA" id="ARBA00023157"/>
    </source>
</evidence>
<feature type="domain" description="Peptidase S1" evidence="4">
    <location>
        <begin position="48"/>
        <end position="311"/>
    </location>
</feature>
<dbReference type="Gene3D" id="2.40.10.10">
    <property type="entry name" value="Trypsin-like serine proteases"/>
    <property type="match status" value="2"/>
</dbReference>
<keyword evidence="6" id="KW-1185">Reference proteome</keyword>
<keyword evidence="3" id="KW-0720">Serine protease</keyword>
<dbReference type="EnsemblMetazoa" id="XM_017121152.2">
    <property type="protein sequence ID" value="XP_016976641.2"/>
    <property type="gene ID" value="LOC108042730"/>
</dbReference>
<dbReference type="InterPro" id="IPR001254">
    <property type="entry name" value="Trypsin_dom"/>
</dbReference>
<dbReference type="SMART" id="SM00020">
    <property type="entry name" value="Tryp_SPc"/>
    <property type="match status" value="1"/>
</dbReference>
<dbReference type="PROSITE" id="PS50240">
    <property type="entry name" value="TRYPSIN_DOM"/>
    <property type="match status" value="1"/>
</dbReference>
<dbReference type="PROSITE" id="PS00134">
    <property type="entry name" value="TRYPSIN_HIS"/>
    <property type="match status" value="1"/>
</dbReference>
<dbReference type="PRINTS" id="PR00722">
    <property type="entry name" value="CHYMOTRYPSIN"/>
</dbReference>
<dbReference type="PANTHER" id="PTHR24256">
    <property type="entry name" value="TRYPTASE-RELATED"/>
    <property type="match status" value="1"/>
</dbReference>
<reference evidence="6" key="1">
    <citation type="journal article" date="2021" name="Elife">
        <title>Highly contiguous assemblies of 101 drosophilid genomes.</title>
        <authorList>
            <person name="Kim B.Y."/>
            <person name="Wang J.R."/>
            <person name="Miller D.E."/>
            <person name="Barmina O."/>
            <person name="Delaney E."/>
            <person name="Thompson A."/>
            <person name="Comeault A.A."/>
            <person name="Peede D."/>
            <person name="D'Agostino E.R."/>
            <person name="Pelaez J."/>
            <person name="Aguilar J.M."/>
            <person name="Haji D."/>
            <person name="Matsunaga T."/>
            <person name="Armstrong E.E."/>
            <person name="Zych M."/>
            <person name="Ogawa Y."/>
            <person name="Stamenkovic-Radak M."/>
            <person name="Jelic M."/>
            <person name="Veselinovic M.S."/>
            <person name="Tanaskovic M."/>
            <person name="Eric P."/>
            <person name="Gao J.J."/>
            <person name="Katoh T.K."/>
            <person name="Toda M.J."/>
            <person name="Watabe H."/>
            <person name="Watada M."/>
            <person name="Davis J.S."/>
            <person name="Moyle L.C."/>
            <person name="Manoli G."/>
            <person name="Bertolini E."/>
            <person name="Kostal V."/>
            <person name="Hawley R.S."/>
            <person name="Takahashi A."/>
            <person name="Jones C.D."/>
            <person name="Price D.K."/>
            <person name="Whiteman N."/>
            <person name="Kopp A."/>
            <person name="Matute D.R."/>
            <person name="Petrov D.A."/>
        </authorList>
    </citation>
    <scope>NUCLEOTIDE SEQUENCE [LARGE SCALE GENOMIC DNA]</scope>
</reference>
<protein>
    <recommendedName>
        <fullName evidence="4">Peptidase S1 domain-containing protein</fullName>
    </recommendedName>
</protein>
<dbReference type="InterPro" id="IPR018114">
    <property type="entry name" value="TRYPSIN_HIS"/>
</dbReference>
<dbReference type="PROSITE" id="PS00135">
    <property type="entry name" value="TRYPSIN_SER"/>
    <property type="match status" value="1"/>
</dbReference>
<dbReference type="CDD" id="cd00190">
    <property type="entry name" value="Tryp_SPc"/>
    <property type="match status" value="1"/>
</dbReference>
<dbReference type="InterPro" id="IPR001314">
    <property type="entry name" value="Peptidase_S1A"/>
</dbReference>